<proteinExistence type="predicted"/>
<feature type="region of interest" description="Disordered" evidence="1">
    <location>
        <begin position="127"/>
        <end position="151"/>
    </location>
</feature>
<sequence length="151" mass="16770">MVITTSIIPRGPHVLVCCYHQLLQVGRVAINVVTPAAYRLSLMESVPFPCHRSSVYFRNHSSWTRPSPQSTLRRLVHFGDLFGTHALSEPVGRNLPGELPPHLSPTRPPEIVFFSAAHHRTCSCTFGRGRGQRTAPVSAYQSSSGTQKHKF</sequence>
<name>A0A8D8BSG2_CULPI</name>
<dbReference type="AlphaFoldDB" id="A0A8D8BSG2"/>
<protein>
    <submittedName>
        <fullName evidence="2">(northern house mosquito) hypothetical protein</fullName>
    </submittedName>
</protein>
<feature type="compositionally biased region" description="Polar residues" evidence="1">
    <location>
        <begin position="139"/>
        <end position="151"/>
    </location>
</feature>
<reference evidence="2" key="1">
    <citation type="submission" date="2021-05" db="EMBL/GenBank/DDBJ databases">
        <authorList>
            <person name="Alioto T."/>
            <person name="Alioto T."/>
            <person name="Gomez Garrido J."/>
        </authorList>
    </citation>
    <scope>NUCLEOTIDE SEQUENCE</scope>
</reference>
<organism evidence="2">
    <name type="scientific">Culex pipiens</name>
    <name type="common">House mosquito</name>
    <dbReference type="NCBI Taxonomy" id="7175"/>
    <lineage>
        <taxon>Eukaryota</taxon>
        <taxon>Metazoa</taxon>
        <taxon>Ecdysozoa</taxon>
        <taxon>Arthropoda</taxon>
        <taxon>Hexapoda</taxon>
        <taxon>Insecta</taxon>
        <taxon>Pterygota</taxon>
        <taxon>Neoptera</taxon>
        <taxon>Endopterygota</taxon>
        <taxon>Diptera</taxon>
        <taxon>Nematocera</taxon>
        <taxon>Culicoidea</taxon>
        <taxon>Culicidae</taxon>
        <taxon>Culicinae</taxon>
        <taxon>Culicini</taxon>
        <taxon>Culex</taxon>
        <taxon>Culex</taxon>
    </lineage>
</organism>
<evidence type="ECO:0000313" key="2">
    <source>
        <dbReference type="EMBL" id="CAG6477021.1"/>
    </source>
</evidence>
<evidence type="ECO:0000256" key="1">
    <source>
        <dbReference type="SAM" id="MobiDB-lite"/>
    </source>
</evidence>
<accession>A0A8D8BSG2</accession>
<dbReference type="EMBL" id="HBUE01079844">
    <property type="protein sequence ID" value="CAG6477021.1"/>
    <property type="molecule type" value="Transcribed_RNA"/>
</dbReference>